<gene>
    <name evidence="3" type="ORF">PPSIR1_11095</name>
</gene>
<keyword evidence="4" id="KW-1185">Reference proteome</keyword>
<dbReference type="Pfam" id="PF12969">
    <property type="entry name" value="DUF3857"/>
    <property type="match status" value="1"/>
</dbReference>
<dbReference type="AlphaFoldDB" id="A6GH78"/>
<dbReference type="Gene3D" id="3.10.620.30">
    <property type="match status" value="1"/>
</dbReference>
<feature type="domain" description="DUF3857" evidence="2">
    <location>
        <begin position="140"/>
        <end position="302"/>
    </location>
</feature>
<dbReference type="Gene3D" id="2.60.40.3140">
    <property type="match status" value="1"/>
</dbReference>
<dbReference type="eggNOG" id="COG1305">
    <property type="taxonomic scope" value="Bacteria"/>
</dbReference>
<dbReference type="RefSeq" id="WP_006976065.1">
    <property type="nucleotide sequence ID" value="NZ_ABCS01000115.1"/>
</dbReference>
<dbReference type="SUPFAM" id="SSF48452">
    <property type="entry name" value="TPR-like"/>
    <property type="match status" value="1"/>
</dbReference>
<dbReference type="InterPro" id="IPR019734">
    <property type="entry name" value="TPR_rpt"/>
</dbReference>
<organism evidence="3 4">
    <name type="scientific">Plesiocystis pacifica SIR-1</name>
    <dbReference type="NCBI Taxonomy" id="391625"/>
    <lineage>
        <taxon>Bacteria</taxon>
        <taxon>Pseudomonadati</taxon>
        <taxon>Myxococcota</taxon>
        <taxon>Polyangia</taxon>
        <taxon>Nannocystales</taxon>
        <taxon>Nannocystaceae</taxon>
        <taxon>Plesiocystis</taxon>
    </lineage>
</organism>
<dbReference type="eggNOG" id="COG0457">
    <property type="taxonomic scope" value="Bacteria"/>
</dbReference>
<evidence type="ECO:0000313" key="3">
    <source>
        <dbReference type="EMBL" id="EDM74800.1"/>
    </source>
</evidence>
<dbReference type="OrthoDB" id="103430at2"/>
<dbReference type="InterPro" id="IPR011990">
    <property type="entry name" value="TPR-like_helical_dom_sf"/>
</dbReference>
<evidence type="ECO:0000259" key="2">
    <source>
        <dbReference type="Pfam" id="PF12969"/>
    </source>
</evidence>
<dbReference type="Proteomes" id="UP000005801">
    <property type="component" value="Unassembled WGS sequence"/>
</dbReference>
<dbReference type="InterPro" id="IPR038765">
    <property type="entry name" value="Papain-like_cys_pep_sf"/>
</dbReference>
<dbReference type="PROSITE" id="PS50005">
    <property type="entry name" value="TPR"/>
    <property type="match status" value="1"/>
</dbReference>
<proteinExistence type="predicted"/>
<name>A6GH78_9BACT</name>
<evidence type="ECO:0000256" key="1">
    <source>
        <dbReference type="PROSITE-ProRule" id="PRU00339"/>
    </source>
</evidence>
<feature type="non-terminal residue" evidence="3">
    <location>
        <position position="1"/>
    </location>
</feature>
<protein>
    <submittedName>
        <fullName evidence="3">Tetratricopeptide protein</fullName>
    </submittedName>
</protein>
<evidence type="ECO:0000313" key="4">
    <source>
        <dbReference type="Proteomes" id="UP000005801"/>
    </source>
</evidence>
<sequence length="723" mass="79202">AGVRGRPAVWVRLAELEEAAGDPNLATAAMLEAVALAPSDAQLHAQLGFLRSRSGDQAGAIQALSRSLELNPQQPELRDLLDTLGASRDDVFTRYAVDTEALVETYRGEGGEAERPPANWAGKEAAVLHRMIATRIDGSGLGERLDHRVIAILDDRGIEGQARHDFGYEPDESYVEVRRARVYRADGRIEDIGITRHYAVGSAGYRMYYDQRGVAVEFPGLRVGDVVEVAFVRRDVATRNKFDDYYGDLVPTFGGSGLEPTRHFEYLLEAPTQLALHFNQPATTEALDEDRTLHRVAVDDLAGLRPESSMPGWTELTDYLHVSSYATWDAVGEWYWGLVEGQLLVDDAIEAGVREALEPLPKTASELDKVAALYRHVIESTRYVGLEFGIHGYKPYRTTDIYNRRFGDCKDKASLLKVMLAQIGVDAHLVLVRTRDMGTIEAKPASLSAFNHAIVYVPKYDLYMDGTAEYSGAFELPAGDQGASAAIILDGKGARFTTIPYAAAQDNTSDYALSVQLRADGSAQVDQRMVLEGSGASSWRSGLEVAEQRDERLTQLLARTYPGVTLEQARYPGIDDILAPVEVEAKLRVPGFATGVGEGGTLRWRALGHEVQLVRSYAAQATREHPLDIGVPNRELRELKYAAPPGMRLTQVPQAATLEAPFARFELAVEAASNGRSATLRSTLEFTAARIEVADYAAFRDFLAQVDAALAQTFEAAPTSTPR</sequence>
<keyword evidence="1" id="KW-0802">TPR repeat</keyword>
<dbReference type="InterPro" id="IPR024618">
    <property type="entry name" value="DUF3857"/>
</dbReference>
<dbReference type="EMBL" id="ABCS01000115">
    <property type="protein sequence ID" value="EDM74800.1"/>
    <property type="molecule type" value="Genomic_DNA"/>
</dbReference>
<accession>A6GH78</accession>
<dbReference type="Gene3D" id="2.60.120.1130">
    <property type="match status" value="1"/>
</dbReference>
<dbReference type="SUPFAM" id="SSF54001">
    <property type="entry name" value="Cysteine proteinases"/>
    <property type="match status" value="1"/>
</dbReference>
<comment type="caution">
    <text evidence="3">The sequence shown here is derived from an EMBL/GenBank/DDBJ whole genome shotgun (WGS) entry which is preliminary data.</text>
</comment>
<reference evidence="3 4" key="1">
    <citation type="submission" date="2007-06" db="EMBL/GenBank/DDBJ databases">
        <authorList>
            <person name="Shimkets L."/>
            <person name="Ferriera S."/>
            <person name="Johnson J."/>
            <person name="Kravitz S."/>
            <person name="Beeson K."/>
            <person name="Sutton G."/>
            <person name="Rogers Y.-H."/>
            <person name="Friedman R."/>
            <person name="Frazier M."/>
            <person name="Venter J.C."/>
        </authorList>
    </citation>
    <scope>NUCLEOTIDE SEQUENCE [LARGE SCALE GENOMIC DNA]</scope>
    <source>
        <strain evidence="3 4">SIR-1</strain>
    </source>
</reference>
<dbReference type="Gene3D" id="1.25.40.10">
    <property type="entry name" value="Tetratricopeptide repeat domain"/>
    <property type="match status" value="1"/>
</dbReference>
<dbReference type="SMART" id="SM00028">
    <property type="entry name" value="TPR"/>
    <property type="match status" value="2"/>
</dbReference>
<feature type="repeat" description="TPR" evidence="1">
    <location>
        <begin position="41"/>
        <end position="74"/>
    </location>
</feature>